<feature type="transmembrane region" description="Helical" evidence="1">
    <location>
        <begin position="30"/>
        <end position="52"/>
    </location>
</feature>
<proteinExistence type="predicted"/>
<accession>A0A645EVS1</accession>
<feature type="transmembrane region" description="Helical" evidence="1">
    <location>
        <begin position="6"/>
        <end position="25"/>
    </location>
</feature>
<feature type="transmembrane region" description="Helical" evidence="1">
    <location>
        <begin position="58"/>
        <end position="81"/>
    </location>
</feature>
<gene>
    <name evidence="2" type="ORF">SDC9_153386</name>
</gene>
<sequence>MSEATVGWLVLSSIAVASALGWHLLLRSFLLATVLATATAVVLFQVAAYLYAGYLDPFFLVAVITSSVICLLITVTVGMLVRNIKGKNNAL</sequence>
<keyword evidence="1" id="KW-1133">Transmembrane helix</keyword>
<reference evidence="2" key="1">
    <citation type="submission" date="2019-08" db="EMBL/GenBank/DDBJ databases">
        <authorList>
            <person name="Kucharzyk K."/>
            <person name="Murdoch R.W."/>
            <person name="Higgins S."/>
            <person name="Loffler F."/>
        </authorList>
    </citation>
    <scope>NUCLEOTIDE SEQUENCE</scope>
</reference>
<evidence type="ECO:0000313" key="2">
    <source>
        <dbReference type="EMBL" id="MPN06131.1"/>
    </source>
</evidence>
<protein>
    <submittedName>
        <fullName evidence="2">Uncharacterized protein</fullName>
    </submittedName>
</protein>
<organism evidence="2">
    <name type="scientific">bioreactor metagenome</name>
    <dbReference type="NCBI Taxonomy" id="1076179"/>
    <lineage>
        <taxon>unclassified sequences</taxon>
        <taxon>metagenomes</taxon>
        <taxon>ecological metagenomes</taxon>
    </lineage>
</organism>
<keyword evidence="1" id="KW-0472">Membrane</keyword>
<evidence type="ECO:0000256" key="1">
    <source>
        <dbReference type="SAM" id="Phobius"/>
    </source>
</evidence>
<keyword evidence="1" id="KW-0812">Transmembrane</keyword>
<name>A0A645EVS1_9ZZZZ</name>
<dbReference type="EMBL" id="VSSQ01052019">
    <property type="protein sequence ID" value="MPN06131.1"/>
    <property type="molecule type" value="Genomic_DNA"/>
</dbReference>
<comment type="caution">
    <text evidence="2">The sequence shown here is derived from an EMBL/GenBank/DDBJ whole genome shotgun (WGS) entry which is preliminary data.</text>
</comment>
<dbReference type="AlphaFoldDB" id="A0A645EVS1"/>